<evidence type="ECO:0000313" key="2">
    <source>
        <dbReference type="EMBL" id="MEF7615013.1"/>
    </source>
</evidence>
<evidence type="ECO:0000313" key="3">
    <source>
        <dbReference type="Proteomes" id="UP001336250"/>
    </source>
</evidence>
<dbReference type="Proteomes" id="UP001336250">
    <property type="component" value="Unassembled WGS sequence"/>
</dbReference>
<dbReference type="RefSeq" id="WP_332290113.1">
    <property type="nucleotide sequence ID" value="NZ_JAZIBG010000028.1"/>
</dbReference>
<feature type="compositionally biased region" description="Basic and acidic residues" evidence="1">
    <location>
        <begin position="25"/>
        <end position="43"/>
    </location>
</feature>
<reference evidence="2 3" key="1">
    <citation type="submission" date="2024-02" db="EMBL/GenBank/DDBJ databases">
        <title>Genome sequence of Aquincola sp. MAHUQ-54.</title>
        <authorList>
            <person name="Huq M.A."/>
        </authorList>
    </citation>
    <scope>NUCLEOTIDE SEQUENCE [LARGE SCALE GENOMIC DNA]</scope>
    <source>
        <strain evidence="2 3">MAHUQ-54</strain>
    </source>
</reference>
<organism evidence="2 3">
    <name type="scientific">Aquincola agrisoli</name>
    <dbReference type="NCBI Taxonomy" id="3119538"/>
    <lineage>
        <taxon>Bacteria</taxon>
        <taxon>Pseudomonadati</taxon>
        <taxon>Pseudomonadota</taxon>
        <taxon>Betaproteobacteria</taxon>
        <taxon>Burkholderiales</taxon>
        <taxon>Sphaerotilaceae</taxon>
        <taxon>Aquincola</taxon>
    </lineage>
</organism>
<feature type="region of interest" description="Disordered" evidence="1">
    <location>
        <begin position="1"/>
        <end position="85"/>
    </location>
</feature>
<dbReference type="EMBL" id="JAZIBG010000028">
    <property type="protein sequence ID" value="MEF7615013.1"/>
    <property type="molecule type" value="Genomic_DNA"/>
</dbReference>
<comment type="caution">
    <text evidence="2">The sequence shown here is derived from an EMBL/GenBank/DDBJ whole genome shotgun (WGS) entry which is preliminary data.</text>
</comment>
<keyword evidence="3" id="KW-1185">Reference proteome</keyword>
<protein>
    <recommendedName>
        <fullName evidence="4">Prokaryotic ubiquitin-like protein UBact</fullName>
    </recommendedName>
</protein>
<dbReference type="AlphaFoldDB" id="A0AAW9Q4S8"/>
<evidence type="ECO:0000256" key="1">
    <source>
        <dbReference type="SAM" id="MobiDB-lite"/>
    </source>
</evidence>
<feature type="compositionally biased region" description="Basic and acidic residues" evidence="1">
    <location>
        <begin position="51"/>
        <end position="85"/>
    </location>
</feature>
<proteinExistence type="predicted"/>
<gene>
    <name evidence="2" type="ORF">V4F39_13915</name>
</gene>
<name>A0AAW9Q4S8_9BURK</name>
<accession>A0AAW9Q4S8</accession>
<sequence>MTPSRPTPDRDGPPAQRKPQGTTHTADEAREPAPRLPHEHDESADSAAKAPDPEIRQAHDDLERGLVDTDRGRPMDEAYRKQKQR</sequence>
<evidence type="ECO:0008006" key="4">
    <source>
        <dbReference type="Google" id="ProtNLM"/>
    </source>
</evidence>